<organism evidence="2 3">
    <name type="scientific">Anaeroselena agilis</name>
    <dbReference type="NCBI Taxonomy" id="3063788"/>
    <lineage>
        <taxon>Bacteria</taxon>
        <taxon>Bacillati</taxon>
        <taxon>Bacillota</taxon>
        <taxon>Negativicutes</taxon>
        <taxon>Acetonemataceae</taxon>
        <taxon>Anaeroselena</taxon>
    </lineage>
</organism>
<keyword evidence="1" id="KW-0812">Transmembrane</keyword>
<dbReference type="Proteomes" id="UP001254848">
    <property type="component" value="Unassembled WGS sequence"/>
</dbReference>
<accession>A0ABU3NX70</accession>
<name>A0ABU3NX70_9FIRM</name>
<dbReference type="EMBL" id="JAUOZS010000001">
    <property type="protein sequence ID" value="MDT8901408.1"/>
    <property type="molecule type" value="Genomic_DNA"/>
</dbReference>
<feature type="transmembrane region" description="Helical" evidence="1">
    <location>
        <begin position="97"/>
        <end position="125"/>
    </location>
</feature>
<comment type="caution">
    <text evidence="2">The sequence shown here is derived from an EMBL/GenBank/DDBJ whole genome shotgun (WGS) entry which is preliminary data.</text>
</comment>
<keyword evidence="3" id="KW-1185">Reference proteome</keyword>
<evidence type="ECO:0000313" key="3">
    <source>
        <dbReference type="Proteomes" id="UP001254848"/>
    </source>
</evidence>
<keyword evidence="1" id="KW-1133">Transmembrane helix</keyword>
<feature type="transmembrane region" description="Helical" evidence="1">
    <location>
        <begin position="47"/>
        <end position="76"/>
    </location>
</feature>
<keyword evidence="1" id="KW-0472">Membrane</keyword>
<gene>
    <name evidence="2" type="ORF">Q4T40_09170</name>
</gene>
<evidence type="ECO:0000313" key="2">
    <source>
        <dbReference type="EMBL" id="MDT8901408.1"/>
    </source>
</evidence>
<evidence type="ECO:0000256" key="1">
    <source>
        <dbReference type="SAM" id="Phobius"/>
    </source>
</evidence>
<sequence length="192" mass="20508">MSDGVTTATLAATLCSLAIKLTDDWLDRDRDAAVGRVNWSAKLGVGAMVYAALFLALAAGINASVSLALFFASYVVGMFTDLGRRLPSRLTGWQESLLVMAAGTALCGWRTMLFAALFVSAVQLIDDCVDRAGDRLAGQRNFACRFGAAECLLGGLALLLASWWLDAGLFVPVFAGVAAVYFLDLRLKEVMR</sequence>
<protein>
    <submittedName>
        <fullName evidence="2">Uncharacterized protein</fullName>
    </submittedName>
</protein>
<reference evidence="2 3" key="1">
    <citation type="submission" date="2023-07" db="EMBL/GenBank/DDBJ databases">
        <title>The novel representative of Negativicutes class, Anaeroselena agilis gen. nov. sp. nov.</title>
        <authorList>
            <person name="Prokofeva M.I."/>
            <person name="Elcheninov A.G."/>
            <person name="Klyukina A."/>
            <person name="Kublanov I.V."/>
            <person name="Frolov E.N."/>
            <person name="Podosokorskaya O.A."/>
        </authorList>
    </citation>
    <scope>NUCLEOTIDE SEQUENCE [LARGE SCALE GENOMIC DNA]</scope>
    <source>
        <strain evidence="2 3">4137-cl</strain>
    </source>
</reference>
<dbReference type="RefSeq" id="WP_413779918.1">
    <property type="nucleotide sequence ID" value="NZ_JAUOZS010000001.1"/>
</dbReference>
<feature type="transmembrane region" description="Helical" evidence="1">
    <location>
        <begin position="163"/>
        <end position="183"/>
    </location>
</feature>
<proteinExistence type="predicted"/>